<dbReference type="Pfam" id="PF00069">
    <property type="entry name" value="Pkinase"/>
    <property type="match status" value="1"/>
</dbReference>
<dbReference type="InterPro" id="IPR000719">
    <property type="entry name" value="Prot_kinase_dom"/>
</dbReference>
<evidence type="ECO:0000256" key="7">
    <source>
        <dbReference type="ARBA" id="ARBA00048679"/>
    </source>
</evidence>
<name>A0A1Y2C557_9FUNG</name>
<comment type="similarity">
    <text evidence="8">Belongs to the protein kinase superfamily. Ser/Thr protein kinase family. CK2 subfamily.</text>
</comment>
<comment type="subunit">
    <text evidence="8">Heterotetramer.</text>
</comment>
<keyword evidence="5 8" id="KW-0067">ATP-binding</keyword>
<evidence type="ECO:0000313" key="11">
    <source>
        <dbReference type="EMBL" id="ORY42017.1"/>
    </source>
</evidence>
<feature type="domain" description="Protein kinase" evidence="10">
    <location>
        <begin position="231"/>
        <end position="431"/>
    </location>
</feature>
<dbReference type="Proteomes" id="UP000193642">
    <property type="component" value="Unassembled WGS sequence"/>
</dbReference>
<evidence type="ECO:0000256" key="4">
    <source>
        <dbReference type="ARBA" id="ARBA00022777"/>
    </source>
</evidence>
<dbReference type="InterPro" id="IPR011009">
    <property type="entry name" value="Kinase-like_dom_sf"/>
</dbReference>
<dbReference type="Gene3D" id="3.30.200.20">
    <property type="entry name" value="Phosphorylase Kinase, domain 1"/>
    <property type="match status" value="1"/>
</dbReference>
<feature type="region of interest" description="Disordered" evidence="9">
    <location>
        <begin position="208"/>
        <end position="277"/>
    </location>
</feature>
<evidence type="ECO:0000256" key="8">
    <source>
        <dbReference type="RuleBase" id="RU369118"/>
    </source>
</evidence>
<feature type="region of interest" description="Disordered" evidence="9">
    <location>
        <begin position="167"/>
        <end position="187"/>
    </location>
</feature>
<sequence length="431" mass="47305">MPNHHHHHSKPPPPSLAQLTTTTTHIDRRTSRIYSDVVDRMGPMYSDWASTELYFSPSNHFRRGEHVLGKGKYSVVYDCDALVVLPVSQSQTQSQSTAKKTLSSWALSLYAMTLSSATASATTSTASTSDAASTATATQPHTLRESGAAILSSLSESWARLFPPVEGVQGESGEEQDENHVVASPGTPRQASILGALSQLSLYASSAVSGHTTPTATPSPSRQHPPSSSDIPLPLQLSSSSTRKLSSSSSIPSSPSPLPSTSKKPAKPAPPTPKKQYVMKLFRPDKTAKLKREILILKHLADGPNIVQFVDCILDPQSGSPGVVLERCGNVEWREFYASMGYDDIRFWMAELIKALAYTHQHGIIHRDVKPQNICMDPITRRLTLIDYGLADFYVPNHELNLRVASRFYKPPEILVGNRYYDYSFDMWSVG</sequence>
<dbReference type="GO" id="GO:0106310">
    <property type="term" value="F:protein serine kinase activity"/>
    <property type="evidence" value="ECO:0007669"/>
    <property type="project" value="UniProtKB-UniRule"/>
</dbReference>
<dbReference type="SUPFAM" id="SSF56112">
    <property type="entry name" value="Protein kinase-like (PK-like)"/>
    <property type="match status" value="1"/>
</dbReference>
<keyword evidence="12" id="KW-1185">Reference proteome</keyword>
<dbReference type="PROSITE" id="PS50011">
    <property type="entry name" value="PROTEIN_KINASE_DOM"/>
    <property type="match status" value="1"/>
</dbReference>
<dbReference type="InterPro" id="IPR045216">
    <property type="entry name" value="CK2_alpha"/>
</dbReference>
<evidence type="ECO:0000256" key="5">
    <source>
        <dbReference type="ARBA" id="ARBA00022840"/>
    </source>
</evidence>
<protein>
    <recommendedName>
        <fullName evidence="8">Casein kinase II subunit alpha</fullName>
        <shortName evidence="8">CK II alpha</shortName>
        <ecNumber evidence="8">2.7.11.1</ecNumber>
    </recommendedName>
</protein>
<keyword evidence="2 8" id="KW-0808">Transferase</keyword>
<dbReference type="EC" id="2.7.11.1" evidence="8"/>
<dbReference type="GO" id="GO:0005524">
    <property type="term" value="F:ATP binding"/>
    <property type="evidence" value="ECO:0007669"/>
    <property type="project" value="UniProtKB-UniRule"/>
</dbReference>
<comment type="catalytic activity">
    <reaction evidence="6 8">
        <text>L-threonyl-[protein] + ATP = O-phospho-L-threonyl-[protein] + ADP + H(+)</text>
        <dbReference type="Rhea" id="RHEA:46608"/>
        <dbReference type="Rhea" id="RHEA-COMP:11060"/>
        <dbReference type="Rhea" id="RHEA-COMP:11605"/>
        <dbReference type="ChEBI" id="CHEBI:15378"/>
        <dbReference type="ChEBI" id="CHEBI:30013"/>
        <dbReference type="ChEBI" id="CHEBI:30616"/>
        <dbReference type="ChEBI" id="CHEBI:61977"/>
        <dbReference type="ChEBI" id="CHEBI:456216"/>
        <dbReference type="EC" id="2.7.11.1"/>
    </reaction>
</comment>
<proteinExistence type="inferred from homology"/>
<comment type="function">
    <text evidence="8">Catalytic subunit of a constitutively active serine/threonine-protein kinase complex that phosphorylates a large number of substrates containing acidic residues C-terminal to the phosphorylated serine or threonine.</text>
</comment>
<dbReference type="GO" id="GO:0005956">
    <property type="term" value="C:protein kinase CK2 complex"/>
    <property type="evidence" value="ECO:0007669"/>
    <property type="project" value="TreeGrafter"/>
</dbReference>
<dbReference type="GO" id="GO:0005829">
    <property type="term" value="C:cytosol"/>
    <property type="evidence" value="ECO:0007669"/>
    <property type="project" value="TreeGrafter"/>
</dbReference>
<dbReference type="GO" id="GO:0005634">
    <property type="term" value="C:nucleus"/>
    <property type="evidence" value="ECO:0007669"/>
    <property type="project" value="UniProtKB-SubCell"/>
</dbReference>
<feature type="compositionally biased region" description="Low complexity" evidence="9">
    <location>
        <begin position="218"/>
        <end position="229"/>
    </location>
</feature>
<gene>
    <name evidence="11" type="ORF">BCR33DRAFT_767352</name>
</gene>
<dbReference type="SMART" id="SM00220">
    <property type="entry name" value="S_TKc"/>
    <property type="match status" value="1"/>
</dbReference>
<dbReference type="PANTHER" id="PTHR24054">
    <property type="entry name" value="CASEIN KINASE II SUBUNIT ALPHA"/>
    <property type="match status" value="1"/>
</dbReference>
<dbReference type="Gene3D" id="1.10.510.10">
    <property type="entry name" value="Transferase(Phosphotransferase) domain 1"/>
    <property type="match status" value="1"/>
</dbReference>
<dbReference type="GO" id="GO:0051726">
    <property type="term" value="P:regulation of cell cycle"/>
    <property type="evidence" value="ECO:0007669"/>
    <property type="project" value="TreeGrafter"/>
</dbReference>
<dbReference type="AlphaFoldDB" id="A0A1Y2C557"/>
<feature type="region of interest" description="Disordered" evidence="9">
    <location>
        <begin position="123"/>
        <end position="144"/>
    </location>
</feature>
<reference evidence="11 12" key="1">
    <citation type="submission" date="2016-07" db="EMBL/GenBank/DDBJ databases">
        <title>Pervasive Adenine N6-methylation of Active Genes in Fungi.</title>
        <authorList>
            <consortium name="DOE Joint Genome Institute"/>
            <person name="Mondo S.J."/>
            <person name="Dannebaum R.O."/>
            <person name="Kuo R.C."/>
            <person name="Labutti K."/>
            <person name="Haridas S."/>
            <person name="Kuo A."/>
            <person name="Salamov A."/>
            <person name="Ahrendt S.R."/>
            <person name="Lipzen A."/>
            <person name="Sullivan W."/>
            <person name="Andreopoulos W.B."/>
            <person name="Clum A."/>
            <person name="Lindquist E."/>
            <person name="Daum C."/>
            <person name="Ramamoorthy G.K."/>
            <person name="Gryganskyi A."/>
            <person name="Culley D."/>
            <person name="Magnuson J.K."/>
            <person name="James T.Y."/>
            <person name="O'Malley M.A."/>
            <person name="Stajich J.E."/>
            <person name="Spatafora J.W."/>
            <person name="Visel A."/>
            <person name="Grigoriev I.V."/>
        </authorList>
    </citation>
    <scope>NUCLEOTIDE SEQUENCE [LARGE SCALE GENOMIC DNA]</scope>
    <source>
        <strain evidence="11 12">JEL800</strain>
    </source>
</reference>
<dbReference type="GO" id="GO:0004674">
    <property type="term" value="F:protein serine/threonine kinase activity"/>
    <property type="evidence" value="ECO:0007669"/>
    <property type="project" value="UniProtKB-UniRule"/>
</dbReference>
<evidence type="ECO:0000256" key="3">
    <source>
        <dbReference type="ARBA" id="ARBA00022741"/>
    </source>
</evidence>
<accession>A0A1Y2C557</accession>
<feature type="compositionally biased region" description="Low complexity" evidence="9">
    <location>
        <begin position="123"/>
        <end position="138"/>
    </location>
</feature>
<evidence type="ECO:0000313" key="12">
    <source>
        <dbReference type="Proteomes" id="UP000193642"/>
    </source>
</evidence>
<evidence type="ECO:0000256" key="2">
    <source>
        <dbReference type="ARBA" id="ARBA00022679"/>
    </source>
</evidence>
<evidence type="ECO:0000256" key="9">
    <source>
        <dbReference type="SAM" id="MobiDB-lite"/>
    </source>
</evidence>
<evidence type="ECO:0000256" key="6">
    <source>
        <dbReference type="ARBA" id="ARBA00047899"/>
    </source>
</evidence>
<dbReference type="PANTHER" id="PTHR24054:SF0">
    <property type="entry name" value="CASEIN KINASE II SUBUNIT ALPHA"/>
    <property type="match status" value="1"/>
</dbReference>
<comment type="subcellular location">
    <subcellularLocation>
        <location evidence="8">Nucleus</location>
    </subcellularLocation>
</comment>
<dbReference type="InterPro" id="IPR008271">
    <property type="entry name" value="Ser/Thr_kinase_AS"/>
</dbReference>
<keyword evidence="4 8" id="KW-0418">Kinase</keyword>
<comment type="caution">
    <text evidence="11">The sequence shown here is derived from an EMBL/GenBank/DDBJ whole genome shotgun (WGS) entry which is preliminary data.</text>
</comment>
<evidence type="ECO:0000259" key="10">
    <source>
        <dbReference type="PROSITE" id="PS50011"/>
    </source>
</evidence>
<evidence type="ECO:0000256" key="1">
    <source>
        <dbReference type="ARBA" id="ARBA00022527"/>
    </source>
</evidence>
<keyword evidence="8" id="KW-0539">Nucleus</keyword>
<dbReference type="STRING" id="329046.A0A1Y2C557"/>
<feature type="compositionally biased region" description="Low complexity" evidence="9">
    <location>
        <begin position="237"/>
        <end position="263"/>
    </location>
</feature>
<dbReference type="PROSITE" id="PS00108">
    <property type="entry name" value="PROTEIN_KINASE_ST"/>
    <property type="match status" value="1"/>
</dbReference>
<keyword evidence="3 8" id="KW-0547">Nucleotide-binding</keyword>
<comment type="catalytic activity">
    <reaction evidence="7 8">
        <text>L-seryl-[protein] + ATP = O-phospho-L-seryl-[protein] + ADP + H(+)</text>
        <dbReference type="Rhea" id="RHEA:17989"/>
        <dbReference type="Rhea" id="RHEA-COMP:9863"/>
        <dbReference type="Rhea" id="RHEA-COMP:11604"/>
        <dbReference type="ChEBI" id="CHEBI:15378"/>
        <dbReference type="ChEBI" id="CHEBI:29999"/>
        <dbReference type="ChEBI" id="CHEBI:30616"/>
        <dbReference type="ChEBI" id="CHEBI:83421"/>
        <dbReference type="ChEBI" id="CHEBI:456216"/>
        <dbReference type="EC" id="2.7.11.1"/>
    </reaction>
</comment>
<organism evidence="11 12">
    <name type="scientific">Rhizoclosmatium globosum</name>
    <dbReference type="NCBI Taxonomy" id="329046"/>
    <lineage>
        <taxon>Eukaryota</taxon>
        <taxon>Fungi</taxon>
        <taxon>Fungi incertae sedis</taxon>
        <taxon>Chytridiomycota</taxon>
        <taxon>Chytridiomycota incertae sedis</taxon>
        <taxon>Chytridiomycetes</taxon>
        <taxon>Chytridiales</taxon>
        <taxon>Chytriomycetaceae</taxon>
        <taxon>Rhizoclosmatium</taxon>
    </lineage>
</organism>
<dbReference type="OrthoDB" id="10254671at2759"/>
<keyword evidence="1 8" id="KW-0723">Serine/threonine-protein kinase</keyword>
<dbReference type="EMBL" id="MCGO01000030">
    <property type="protein sequence ID" value="ORY42017.1"/>
    <property type="molecule type" value="Genomic_DNA"/>
</dbReference>